<dbReference type="PANTHER" id="PTHR37807">
    <property type="entry name" value="OS07G0160300 PROTEIN"/>
    <property type="match status" value="1"/>
</dbReference>
<dbReference type="Pfam" id="PF12636">
    <property type="entry name" value="DUF3781"/>
    <property type="match status" value="1"/>
</dbReference>
<dbReference type="HOGENOM" id="CLU_1045292_0_0_10"/>
<gene>
    <name evidence="1" type="ORF">HMPREF1991_01594</name>
</gene>
<comment type="caution">
    <text evidence="1">The sequence shown here is derived from an EMBL/GenBank/DDBJ whole genome shotgun (WGS) entry which is preliminary data.</text>
</comment>
<dbReference type="AlphaFoldDB" id="A0A069QR68"/>
<dbReference type="Proteomes" id="UP000027442">
    <property type="component" value="Unassembled WGS sequence"/>
</dbReference>
<name>A0A069QR68_HOYLO</name>
<organism evidence="1 2">
    <name type="scientific">Hoylesella loescheii DSM 19665 = JCM 12249 = ATCC 15930</name>
    <dbReference type="NCBI Taxonomy" id="1122985"/>
    <lineage>
        <taxon>Bacteria</taxon>
        <taxon>Pseudomonadati</taxon>
        <taxon>Bacteroidota</taxon>
        <taxon>Bacteroidia</taxon>
        <taxon>Bacteroidales</taxon>
        <taxon>Prevotellaceae</taxon>
        <taxon>Hoylesella</taxon>
    </lineage>
</organism>
<dbReference type="InterPro" id="IPR024229">
    <property type="entry name" value="DUF3781"/>
</dbReference>
<reference evidence="1 2" key="1">
    <citation type="submission" date="2013-08" db="EMBL/GenBank/DDBJ databases">
        <authorList>
            <person name="Weinstock G."/>
            <person name="Sodergren E."/>
            <person name="Wylie T."/>
            <person name="Fulton L."/>
            <person name="Fulton R."/>
            <person name="Fronick C."/>
            <person name="O'Laughlin M."/>
            <person name="Godfrey J."/>
            <person name="Miner T."/>
            <person name="Herter B."/>
            <person name="Appelbaum E."/>
            <person name="Cordes M."/>
            <person name="Lek S."/>
            <person name="Wollam A."/>
            <person name="Pepin K.H."/>
            <person name="Palsikar V.B."/>
            <person name="Mitreva M."/>
            <person name="Wilson R.K."/>
        </authorList>
    </citation>
    <scope>NUCLEOTIDE SEQUENCE [LARGE SCALE GENOMIC DNA]</scope>
    <source>
        <strain evidence="1 2">ATCC 15930</strain>
    </source>
</reference>
<dbReference type="SUPFAM" id="SSF52540">
    <property type="entry name" value="P-loop containing nucleoside triphosphate hydrolases"/>
    <property type="match status" value="1"/>
</dbReference>
<proteinExistence type="predicted"/>
<keyword evidence="2" id="KW-1185">Reference proteome</keyword>
<dbReference type="PANTHER" id="PTHR37807:SF3">
    <property type="entry name" value="OS07G0160300 PROTEIN"/>
    <property type="match status" value="1"/>
</dbReference>
<dbReference type="EMBL" id="JNGW01000067">
    <property type="protein sequence ID" value="KDR52331.1"/>
    <property type="molecule type" value="Genomic_DNA"/>
</dbReference>
<protein>
    <submittedName>
        <fullName evidence="1">Uncharacterized protein</fullName>
    </submittedName>
</protein>
<dbReference type="Gene3D" id="3.40.50.300">
    <property type="entry name" value="P-loop containing nucleotide triphosphate hydrolases"/>
    <property type="match status" value="1"/>
</dbReference>
<dbReference type="InterPro" id="IPR027417">
    <property type="entry name" value="P-loop_NTPase"/>
</dbReference>
<dbReference type="eggNOG" id="COG0645">
    <property type="taxonomic scope" value="Bacteria"/>
</dbReference>
<evidence type="ECO:0000313" key="1">
    <source>
        <dbReference type="EMBL" id="KDR52331.1"/>
    </source>
</evidence>
<evidence type="ECO:0000313" key="2">
    <source>
        <dbReference type="Proteomes" id="UP000027442"/>
    </source>
</evidence>
<sequence>MYGMNKAILFIFSGLPAVGKSTLAKSIAKEFGGVYLQIDTIEQGLKDLCHIHVEGEGYRLAYRMASDNLHLNNNVVADCCNPIELTRKEWEDVANKSGCRFINIEIVCSDKVEHRKRAEQRRSDVANIKLPTWDDIGNREYHKWINGRIVIDTAGKTISQCETELREKVSEILSPTTGNKDTESIGRPLKGIIIEKLCYTELVYDRINRKLGLHLSPHEIESFVSRIIKSTDDADFQKKGKNYYITNDAAHVRITVNSFTYRVITVDKI</sequence>
<accession>A0A069QR68</accession>
<dbReference type="Pfam" id="PF13671">
    <property type="entry name" value="AAA_33"/>
    <property type="match status" value="1"/>
</dbReference>
<dbReference type="PATRIC" id="fig|1122985.7.peg.1655"/>